<comment type="caution">
    <text evidence="2">The sequence shown here is derived from an EMBL/GenBank/DDBJ whole genome shotgun (WGS) entry which is preliminary data.</text>
</comment>
<evidence type="ECO:0000313" key="3">
    <source>
        <dbReference type="Proteomes" id="UP001165082"/>
    </source>
</evidence>
<dbReference type="Proteomes" id="UP001165082">
    <property type="component" value="Unassembled WGS sequence"/>
</dbReference>
<dbReference type="PANTHER" id="PTHR21963">
    <property type="entry name" value="PF6"/>
    <property type="match status" value="1"/>
</dbReference>
<evidence type="ECO:0000313" key="2">
    <source>
        <dbReference type="EMBL" id="GMH58699.1"/>
    </source>
</evidence>
<feature type="region of interest" description="Disordered" evidence="1">
    <location>
        <begin position="1728"/>
        <end position="1747"/>
    </location>
</feature>
<reference evidence="2" key="1">
    <citation type="submission" date="2022-07" db="EMBL/GenBank/DDBJ databases">
        <title>Genome analysis of Parmales, a sister group of diatoms, reveals the evolutionary specialization of diatoms from phago-mixotrophs to photoautotrophs.</title>
        <authorList>
            <person name="Ban H."/>
            <person name="Sato S."/>
            <person name="Yoshikawa S."/>
            <person name="Kazumasa Y."/>
            <person name="Nakamura Y."/>
            <person name="Ichinomiya M."/>
            <person name="Saitoh K."/>
            <person name="Sato N."/>
            <person name="Blanc-Mathieu R."/>
            <person name="Endo H."/>
            <person name="Kuwata A."/>
            <person name="Ogata H."/>
        </authorList>
    </citation>
    <scope>NUCLEOTIDE SEQUENCE</scope>
</reference>
<feature type="compositionally biased region" description="Basic and acidic residues" evidence="1">
    <location>
        <begin position="775"/>
        <end position="784"/>
    </location>
</feature>
<dbReference type="EMBL" id="BRXZ01002272">
    <property type="protein sequence ID" value="GMH58699.1"/>
    <property type="molecule type" value="Genomic_DNA"/>
</dbReference>
<feature type="compositionally biased region" description="Basic and acidic residues" evidence="1">
    <location>
        <begin position="1122"/>
        <end position="1131"/>
    </location>
</feature>
<evidence type="ECO:0000256" key="1">
    <source>
        <dbReference type="SAM" id="MobiDB-lite"/>
    </source>
</evidence>
<dbReference type="InterPro" id="IPR026173">
    <property type="entry name" value="SPAG17"/>
</dbReference>
<feature type="region of interest" description="Disordered" evidence="1">
    <location>
        <begin position="1103"/>
        <end position="1131"/>
    </location>
</feature>
<protein>
    <submittedName>
        <fullName evidence="2">Uncharacterized protein</fullName>
    </submittedName>
</protein>
<dbReference type="OrthoDB" id="10257153at2759"/>
<proteinExistence type="predicted"/>
<feature type="region of interest" description="Disordered" evidence="1">
    <location>
        <begin position="757"/>
        <end position="784"/>
    </location>
</feature>
<gene>
    <name evidence="2" type="ORF">TrRE_jg6589</name>
</gene>
<feature type="compositionally biased region" description="Low complexity" evidence="1">
    <location>
        <begin position="1737"/>
        <end position="1747"/>
    </location>
</feature>
<dbReference type="GO" id="GO:1904158">
    <property type="term" value="P:axonemal central apparatus assembly"/>
    <property type="evidence" value="ECO:0007669"/>
    <property type="project" value="TreeGrafter"/>
</dbReference>
<accession>A0A9W7DW90</accession>
<feature type="compositionally biased region" description="Basic and acidic residues" evidence="1">
    <location>
        <begin position="231"/>
        <end position="271"/>
    </location>
</feature>
<keyword evidence="3" id="KW-1185">Reference proteome</keyword>
<feature type="region of interest" description="Disordered" evidence="1">
    <location>
        <begin position="208"/>
        <end position="275"/>
    </location>
</feature>
<feature type="region of interest" description="Disordered" evidence="1">
    <location>
        <begin position="1419"/>
        <end position="1490"/>
    </location>
</feature>
<sequence>MGDDAWKSCVFALETDNDETSRGLFSEVISFVRGGVGSGGALTPRQKGRYALLTREDLMVIAKERGLKSPAQALKFFMQQERVEGEMKKKSAAMRKEAPFEPEGGEGEEKKEPDATGLAVPEDDEDDPDAMEKLAKKEAAEEKKRLMQENFDSAVAALDEVAEAPDRIYILSNYPSNVGEVEEMIMIGEDNKKNGGSILDGVVTIVNPDGKEVEPRGPGSREYIKNPPDPSRPRTAFDVHSKTDVTLKADERPETAPPDPEKKQQERDQKKYYIPSGGLGPDIVKSIPTKGKAWQDLAIEVIPCTSPPDPTDAVSAVAVDGTDADADADADAIAGAGASLIKATPADFIKRFNAFVGDISIDKVMFKSFVNSMVPIPEIDLSKTKKAMEDAAQAPYSTQGGQNTWREKTSEEEQVLTRYSDIMCEVPESVVSPSVMLFAMVSSVTEVIGKEDPNEHSGIGKNHMGTVGPGIVALQYGDNTTGRIAKGELELSVLSSTSSNLDSKMLVAIERAAFERLEFPRTYGKGSLPLKPQKSEETRGMEKTELLTFTSLSPNDIDRVTQLTSFERLLNGAYEDIYGANNIEPWVLTNRALFEELSPHVLSQVLCNAMLSSPEILRTYHPASDSLLLALHNPTAKGRVGQKFWKPTKQIRHRLPFNDWRLSPRLDATPRTLEASKSGIDVESIFLKKLTTHTMHLFPADHSTLCLRTMAAELADAIDDGKTIPRDIVGGKSNSWLSIYHEDNIFGLRHAVREGPMVGSAGTSSATNHRRGSKAGKEGKEGEKARWEHYRQTGEFAAHYVCDFEGGVRMLACEGALQKSKKDGFHTVTLRQTFPSGLIVSNCSDGIVRQEVVTTAKVGVFGDKVVEELCRLIFGKGTVVRHMRDGSVHMLFSDGGSAFKKADESSFTYVSIDDGCMYRKAADPFDGKVEWSKVGTSKNFTKEVDPETKAFIRTIEYEDETRTRIIENSDGSVLVVHSEGTVVRSAPKVPDEDGVHFVPKILVEAKGMAAVEFDVEVNQQAIAYARGAQVAISKGGDRIRSRTAFPDNSYCLSTFDTRFTSEVCGRLIAVRPDRTEVIASDDGSVLHKVRALWTGEDTYETEQARARGGAKAGDKGGVSYNIKEDPDAQPDPDHVTQCYIFNLIDGKMTTSDNEHNLFEAWLGSIPKSGCVNVELAGVLSLEDTNEGMMKVPAVVNEPIEPRMFVIGRDGSGFEILRKNNIEDWERRLLNENERIKDLTKAEAENKIERFGDPSDMGSFQREFEVRVKYVNPADWKEEGTMHNFGTLFARTFGQIWGIPGVVEPWAFTSLPVASKYSKMKDGEGWKAIVGFEECEVGSIIDRSPEIVMTRTWIVHQPLSDKEKKELLQAIEECEQWRMARQNTIDRFSVDDDRGPIMLKAEQSMAKVLKRAYRAAKATKKRERETMLRKQQQQQQQQQQNGGVGLGAGGGGIGGLTRPAILEEDEEDEDEDEDEWDDDDSDEEGKGIVDLESDTYYVEAKGIFASIAKGDGDESDDEGSGEGSGGGDDFVDFEGCRAALIQVLGFGVSRDTLRQKLKISTDLDGNGSSVGFNQFYRVLNSLRSAAEMMNSGAGSADENEATRTTTRAWGVNGGDLVEDAGQQEVLSHGAYFKTAEGLQLREKSIAEDTYFPKKKGDIRLLSTEPIPQPAVYIRPKTAEGAIAVTLVGDSNTFADGGITLEGDVESYGDERELNISGFDNVVRDVRTAPTLGGGSMGGNSRSSSPSLSMSIKDLKAVAATGSGRNAVRAQSILDKEDGVRLRAGERPADITIYGEDRVKPVRVVDRAKGMTNQNYQRLDKESVSGRNTPDVSLRSMSPSPPPLISASNTMEVIPECLNFGFCKKGDSLVGTASVNNIGIKNCRYDFSVEGGGDGYKFEILEVQRGVVAAGIREQVVVKLVCTDVGEIKGKLIVSSQFDVSEVRLLGNIVEDDEWKVAKKKRSRQVTVLG</sequence>
<feature type="compositionally biased region" description="Gly residues" evidence="1">
    <location>
        <begin position="1441"/>
        <end position="1454"/>
    </location>
</feature>
<feature type="compositionally biased region" description="Acidic residues" evidence="1">
    <location>
        <begin position="1461"/>
        <end position="1482"/>
    </location>
</feature>
<dbReference type="PANTHER" id="PTHR21963:SF1">
    <property type="entry name" value="SPERM-ASSOCIATED ANTIGEN 17"/>
    <property type="match status" value="1"/>
</dbReference>
<feature type="region of interest" description="Disordered" evidence="1">
    <location>
        <begin position="87"/>
        <end position="130"/>
    </location>
</feature>
<feature type="compositionally biased region" description="Low complexity" evidence="1">
    <location>
        <begin position="1430"/>
        <end position="1440"/>
    </location>
</feature>
<feature type="compositionally biased region" description="Basic and acidic residues" evidence="1">
    <location>
        <begin position="87"/>
        <end position="99"/>
    </location>
</feature>
<dbReference type="GO" id="GO:1990716">
    <property type="term" value="C:axonemal central apparatus"/>
    <property type="evidence" value="ECO:0007669"/>
    <property type="project" value="TreeGrafter"/>
</dbReference>
<name>A0A9W7DW90_9STRA</name>
<feature type="region of interest" description="Disordered" evidence="1">
    <location>
        <begin position="1507"/>
        <end position="1528"/>
    </location>
</feature>
<feature type="region of interest" description="Disordered" evidence="1">
    <location>
        <begin position="1818"/>
        <end position="1840"/>
    </location>
</feature>
<organism evidence="2 3">
    <name type="scientific">Triparma retinervis</name>
    <dbReference type="NCBI Taxonomy" id="2557542"/>
    <lineage>
        <taxon>Eukaryota</taxon>
        <taxon>Sar</taxon>
        <taxon>Stramenopiles</taxon>
        <taxon>Ochrophyta</taxon>
        <taxon>Bolidophyceae</taxon>
        <taxon>Parmales</taxon>
        <taxon>Triparmaceae</taxon>
        <taxon>Triparma</taxon>
    </lineage>
</organism>